<organism evidence="6">
    <name type="scientific">Candidatus Tisiphia endosymbiont of Sergentomyia squamirostris</name>
    <dbReference type="NCBI Taxonomy" id="3113639"/>
    <lineage>
        <taxon>Bacteria</taxon>
        <taxon>Pseudomonadati</taxon>
        <taxon>Pseudomonadota</taxon>
        <taxon>Alphaproteobacteria</taxon>
        <taxon>Rickettsiales</taxon>
        <taxon>Rickettsiaceae</taxon>
        <taxon>Rickettsieae</taxon>
        <taxon>Candidatus Tisiphia</taxon>
    </lineage>
</organism>
<dbReference type="SUPFAM" id="SSF89082">
    <property type="entry name" value="Antibiotic binding domain of TipA-like multidrug resistance regulators"/>
    <property type="match status" value="1"/>
</dbReference>
<dbReference type="GO" id="GO:0003677">
    <property type="term" value="F:DNA binding"/>
    <property type="evidence" value="ECO:0007669"/>
    <property type="project" value="UniProtKB-KW"/>
</dbReference>
<sequence length="253" mass="30111">MAYTVKELAKISGVSVRTLHWYDEIGLLKPSSKGANNYRYYEEQQLLRLQQTMFFKELGFTLNDIQKLLSQNDFDNIKTLNTHRKILEDEIVRKNNLIATIDKTIQHLRGKQLMKDEELYCGFDNNRQKEYEKYLVKYHGLAEENLLMESKKCTAKWDKDEWDKVKNEGDEIHKTLAKAIEQGLKPDCEEVQAIIHRHYQVMQLFYNVSKEVYICLTNLHAQHPDFKKFFDVYHPKMIEFIGEAMRFYANKNL</sequence>
<protein>
    <submittedName>
        <fullName evidence="6">MerR family transcriptional regulator</fullName>
    </submittedName>
</protein>
<gene>
    <name evidence="6" type="ORF">DMENIID0002_03150</name>
</gene>
<dbReference type="EMBL" id="AP029170">
    <property type="protein sequence ID" value="BFD45669.1"/>
    <property type="molecule type" value="Genomic_DNA"/>
</dbReference>
<dbReference type="InterPro" id="IPR012925">
    <property type="entry name" value="TipAS_dom"/>
</dbReference>
<keyword evidence="3" id="KW-0010">Activator</keyword>
<evidence type="ECO:0000256" key="3">
    <source>
        <dbReference type="ARBA" id="ARBA00023159"/>
    </source>
</evidence>
<keyword evidence="1" id="KW-0805">Transcription regulation</keyword>
<reference evidence="6" key="1">
    <citation type="submission" date="2024-01" db="EMBL/GenBank/DDBJ databases">
        <title>Sequencing the genomes of a sandfly, Sergentomyia squamirostris, and its two endosymbionts.</title>
        <authorList>
            <person name="Itokawa K."/>
            <person name="Sanjoba C."/>
        </authorList>
    </citation>
    <scope>NUCLEOTIDE SEQUENCE</scope>
    <source>
        <strain evidence="6">RiSSQ</strain>
    </source>
</reference>
<dbReference type="SMART" id="SM00422">
    <property type="entry name" value="HTH_MERR"/>
    <property type="match status" value="1"/>
</dbReference>
<dbReference type="PANTHER" id="PTHR30204:SF90">
    <property type="entry name" value="HTH-TYPE TRANSCRIPTIONAL ACTIVATOR MTA"/>
    <property type="match status" value="1"/>
</dbReference>
<dbReference type="InterPro" id="IPR000551">
    <property type="entry name" value="MerR-type_HTH_dom"/>
</dbReference>
<proteinExistence type="predicted"/>
<keyword evidence="4" id="KW-0804">Transcription</keyword>
<feature type="domain" description="HTH merR-type" evidence="5">
    <location>
        <begin position="2"/>
        <end position="71"/>
    </location>
</feature>
<dbReference type="PRINTS" id="PR00040">
    <property type="entry name" value="HTHMERR"/>
</dbReference>
<evidence type="ECO:0000313" key="6">
    <source>
        <dbReference type="EMBL" id="BFD45669.1"/>
    </source>
</evidence>
<dbReference type="PROSITE" id="PS50937">
    <property type="entry name" value="HTH_MERR_2"/>
    <property type="match status" value="1"/>
</dbReference>
<dbReference type="CDD" id="cd01106">
    <property type="entry name" value="HTH_TipAL-Mta"/>
    <property type="match status" value="1"/>
</dbReference>
<accession>A0AAT9G793</accession>
<evidence type="ECO:0000256" key="1">
    <source>
        <dbReference type="ARBA" id="ARBA00023015"/>
    </source>
</evidence>
<dbReference type="InterPro" id="IPR036244">
    <property type="entry name" value="TipA-like_antibiotic-bd"/>
</dbReference>
<dbReference type="PANTHER" id="PTHR30204">
    <property type="entry name" value="REDOX-CYCLING DRUG-SENSING TRANSCRIPTIONAL ACTIVATOR SOXR"/>
    <property type="match status" value="1"/>
</dbReference>
<dbReference type="SUPFAM" id="SSF46955">
    <property type="entry name" value="Putative DNA-binding domain"/>
    <property type="match status" value="1"/>
</dbReference>
<dbReference type="Pfam" id="PF13411">
    <property type="entry name" value="MerR_1"/>
    <property type="match status" value="1"/>
</dbReference>
<dbReference type="GO" id="GO:0003700">
    <property type="term" value="F:DNA-binding transcription factor activity"/>
    <property type="evidence" value="ECO:0007669"/>
    <property type="project" value="InterPro"/>
</dbReference>
<evidence type="ECO:0000256" key="4">
    <source>
        <dbReference type="ARBA" id="ARBA00023163"/>
    </source>
</evidence>
<keyword evidence="2" id="KW-0238">DNA-binding</keyword>
<evidence type="ECO:0000256" key="2">
    <source>
        <dbReference type="ARBA" id="ARBA00023125"/>
    </source>
</evidence>
<evidence type="ECO:0000259" key="5">
    <source>
        <dbReference type="PROSITE" id="PS50937"/>
    </source>
</evidence>
<dbReference type="InterPro" id="IPR047057">
    <property type="entry name" value="MerR_fam"/>
</dbReference>
<name>A0AAT9G793_9RICK</name>
<dbReference type="InterPro" id="IPR009061">
    <property type="entry name" value="DNA-bd_dom_put_sf"/>
</dbReference>
<dbReference type="Gene3D" id="1.10.1660.10">
    <property type="match status" value="1"/>
</dbReference>
<dbReference type="Gene3D" id="1.10.490.50">
    <property type="entry name" value="Antibiotic binding domain of TipA-like multidrug resistance regulators"/>
    <property type="match status" value="1"/>
</dbReference>
<dbReference type="Pfam" id="PF07739">
    <property type="entry name" value="TipAS"/>
    <property type="match status" value="1"/>
</dbReference>
<dbReference type="AlphaFoldDB" id="A0AAT9G793"/>